<evidence type="ECO:0000313" key="2">
    <source>
        <dbReference type="EMBL" id="EPF70716.1"/>
    </source>
</evidence>
<keyword evidence="3" id="KW-1185">Reference proteome</keyword>
<feature type="region of interest" description="Disordered" evidence="1">
    <location>
        <begin position="35"/>
        <end position="54"/>
    </location>
</feature>
<dbReference type="eggNOG" id="COG0667">
    <property type="taxonomic scope" value="Bacteria"/>
</dbReference>
<accession>S3NVT8</accession>
<comment type="caution">
    <text evidence="2">The sequence shown here is derived from an EMBL/GenBank/DDBJ whole genome shotgun (WGS) entry which is preliminary data.</text>
</comment>
<name>S3NVT8_9GAMM</name>
<dbReference type="PANTHER" id="PTHR41260">
    <property type="entry name" value="PROTEIN ECSC"/>
    <property type="match status" value="1"/>
</dbReference>
<feature type="compositionally biased region" description="Basic and acidic residues" evidence="1">
    <location>
        <begin position="361"/>
        <end position="378"/>
    </location>
</feature>
<protein>
    <recommendedName>
        <fullName evidence="4">EcsC family protein</fullName>
    </recommendedName>
</protein>
<dbReference type="Proteomes" id="UP000014568">
    <property type="component" value="Unassembled WGS sequence"/>
</dbReference>
<dbReference type="STRING" id="632955.GCA_000829675_03319"/>
<reference evidence="2 3" key="1">
    <citation type="submission" date="2013-06" db="EMBL/GenBank/DDBJ databases">
        <title>The Genome Sequence of Acinetobacter rudis CIP 110305.</title>
        <authorList>
            <consortium name="The Broad Institute Genome Sequencing Platform"/>
            <consortium name="The Broad Institute Genome Sequencing Center for Infectious Disease"/>
            <person name="Cerqueira G."/>
            <person name="Feldgarden M."/>
            <person name="Courvalin P."/>
            <person name="Perichon B."/>
            <person name="Grillot-Courvalin C."/>
            <person name="Clermont D."/>
            <person name="Rocha E."/>
            <person name="Yoon E.-J."/>
            <person name="Nemec A."/>
            <person name="Young S.K."/>
            <person name="Zeng Q."/>
            <person name="Gargeya S."/>
            <person name="Fitzgerald M."/>
            <person name="Abouelleil A."/>
            <person name="Alvarado L."/>
            <person name="Berlin A.M."/>
            <person name="Chapman S.B."/>
            <person name="Dewar J."/>
            <person name="Goldberg J."/>
            <person name="Griggs A."/>
            <person name="Gujja S."/>
            <person name="Hansen M."/>
            <person name="Howarth C."/>
            <person name="Imamovic A."/>
            <person name="Larimer J."/>
            <person name="McCowan C."/>
            <person name="Murphy C."/>
            <person name="Pearson M."/>
            <person name="Priest M."/>
            <person name="Roberts A."/>
            <person name="Saif S."/>
            <person name="Shea T."/>
            <person name="Sykes S."/>
            <person name="Wortman J."/>
            <person name="Nusbaum C."/>
            <person name="Birren B."/>
        </authorList>
    </citation>
    <scope>NUCLEOTIDE SEQUENCE [LARGE SCALE GENOMIC DNA]</scope>
    <source>
        <strain evidence="2 3">CIP 110305</strain>
    </source>
</reference>
<evidence type="ECO:0008006" key="4">
    <source>
        <dbReference type="Google" id="ProtNLM"/>
    </source>
</evidence>
<dbReference type="Pfam" id="PF12787">
    <property type="entry name" value="EcsC"/>
    <property type="match status" value="1"/>
</dbReference>
<feature type="compositionally biased region" description="Polar residues" evidence="1">
    <location>
        <begin position="45"/>
        <end position="54"/>
    </location>
</feature>
<feature type="compositionally biased region" description="Low complexity" evidence="1">
    <location>
        <begin position="391"/>
        <end position="403"/>
    </location>
</feature>
<dbReference type="EMBL" id="ATGI01000036">
    <property type="protein sequence ID" value="EPF70716.1"/>
    <property type="molecule type" value="Genomic_DNA"/>
</dbReference>
<proteinExistence type="predicted"/>
<evidence type="ECO:0000256" key="1">
    <source>
        <dbReference type="SAM" id="MobiDB-lite"/>
    </source>
</evidence>
<sequence>MSKSASQASGLLDSAISFAKKITQSGVETLNHFSPAVTPLDQAPDQRSSIEGQARNTYNFDKKNYAQPQHMIREHLPRISSQILGKHYSRMSKFGQMISPELNEKVANYFFEYLNEWVSKQSAVADLLEEVGAKNLAELRQDMQRSQRISLALSNQNKVIAAVLGAVTGATGVVGAAVDVPTSLLLALKSIYQTGRAYGFELNAEDYNVVEYIFKHVDMGSVAEKQALLAAIRAFSQMLVSHDLSQLQQLMGSSNDLAPLKAWLSNSKHVPTWLQSEPTDEWSALSVLAKFTPVFGMGVGALYSCHLVTDATNKAQEIFSEAREYLHRHPEHDLDPLSAYLAQQHNRIKSINTLQNVAQKEQGHPEALTDHAPDRIEPVEDLTIVTESKPTEATSETQESSSELDVKNGAVNSEKSQEKPKLVAQEANKTIQAESEQPADKTKATTTKTTRKRAVKKPTDTPKN</sequence>
<organism evidence="2 3">
    <name type="scientific">Acinetobacter rudis CIP 110305</name>
    <dbReference type="NCBI Taxonomy" id="421052"/>
    <lineage>
        <taxon>Bacteria</taxon>
        <taxon>Pseudomonadati</taxon>
        <taxon>Pseudomonadota</taxon>
        <taxon>Gammaproteobacteria</taxon>
        <taxon>Moraxellales</taxon>
        <taxon>Moraxellaceae</taxon>
        <taxon>Acinetobacter</taxon>
    </lineage>
</organism>
<gene>
    <name evidence="2" type="ORF">F945_02960</name>
</gene>
<dbReference type="InterPro" id="IPR024787">
    <property type="entry name" value="EcsC"/>
</dbReference>
<dbReference type="PANTHER" id="PTHR41260:SF1">
    <property type="entry name" value="PROTEIN ECSC"/>
    <property type="match status" value="1"/>
</dbReference>
<dbReference type="AlphaFoldDB" id="S3NVT8"/>
<dbReference type="OrthoDB" id="5568290at2"/>
<feature type="region of interest" description="Disordered" evidence="1">
    <location>
        <begin position="388"/>
        <end position="464"/>
    </location>
</feature>
<dbReference type="HOGENOM" id="CLU_042003_0_0_6"/>
<dbReference type="PATRIC" id="fig|421052.3.peg.2889"/>
<feature type="region of interest" description="Disordered" evidence="1">
    <location>
        <begin position="360"/>
        <end position="379"/>
    </location>
</feature>
<evidence type="ECO:0000313" key="3">
    <source>
        <dbReference type="Proteomes" id="UP000014568"/>
    </source>
</evidence>
<dbReference type="RefSeq" id="WP_016657335.1">
    <property type="nucleotide sequence ID" value="NZ_KE340354.1"/>
</dbReference>